<dbReference type="OMA" id="LAYEMKP"/>
<evidence type="ECO:0000256" key="2">
    <source>
        <dbReference type="ARBA" id="ARBA00004229"/>
    </source>
</evidence>
<dbReference type="GO" id="GO:0009003">
    <property type="term" value="F:signal peptidase activity"/>
    <property type="evidence" value="ECO:0007669"/>
    <property type="project" value="UniProtKB-EC"/>
</dbReference>
<keyword evidence="9" id="KW-0809">Transit peptide</keyword>
<comment type="subcellular location">
    <subcellularLocation>
        <location evidence="3">Membrane</location>
    </subcellularLocation>
    <subcellularLocation>
        <location evidence="2">Plastid</location>
        <location evidence="2">Chloroplast</location>
    </subcellularLocation>
</comment>
<dbReference type="InterPro" id="IPR019533">
    <property type="entry name" value="Peptidase_S26"/>
</dbReference>
<evidence type="ECO:0000256" key="8">
    <source>
        <dbReference type="ARBA" id="ARBA00022801"/>
    </source>
</evidence>
<dbReference type="EMBL" id="CM010715">
    <property type="protein sequence ID" value="RZC45276.1"/>
    <property type="molecule type" value="Genomic_DNA"/>
</dbReference>
<evidence type="ECO:0000313" key="14">
    <source>
        <dbReference type="Proteomes" id="UP000316621"/>
    </source>
</evidence>
<dbReference type="Pfam" id="PF10502">
    <property type="entry name" value="Peptidase_S26"/>
    <property type="match status" value="1"/>
</dbReference>
<evidence type="ECO:0000256" key="4">
    <source>
        <dbReference type="ARBA" id="ARBA00009370"/>
    </source>
</evidence>
<dbReference type="PANTHER" id="PTHR43390">
    <property type="entry name" value="SIGNAL PEPTIDASE I"/>
    <property type="match status" value="1"/>
</dbReference>
<evidence type="ECO:0000256" key="7">
    <source>
        <dbReference type="ARBA" id="ARBA00022640"/>
    </source>
</evidence>
<dbReference type="SUPFAM" id="SSF51306">
    <property type="entry name" value="LexA/Signal peptidase"/>
    <property type="match status" value="1"/>
</dbReference>
<feature type="active site" evidence="11">
    <location>
        <position position="217"/>
    </location>
</feature>
<evidence type="ECO:0000256" key="11">
    <source>
        <dbReference type="PIRSR" id="PIRSR600223-1"/>
    </source>
</evidence>
<dbReference type="EC" id="3.4.21.89" evidence="5"/>
<dbReference type="GO" id="GO:0010027">
    <property type="term" value="P:thylakoid membrane organization"/>
    <property type="evidence" value="ECO:0007669"/>
    <property type="project" value="TreeGrafter"/>
</dbReference>
<dbReference type="PANTHER" id="PTHR43390:SF2">
    <property type="entry name" value="THYLAKOIDAL PROCESSING PEPTIDASE 2, CHLOROPLASTIC-RELATED"/>
    <property type="match status" value="1"/>
</dbReference>
<dbReference type="PROSITE" id="PS00761">
    <property type="entry name" value="SPASE_I_3"/>
    <property type="match status" value="1"/>
</dbReference>
<organism evidence="13 14">
    <name type="scientific">Papaver somniferum</name>
    <name type="common">Opium poppy</name>
    <dbReference type="NCBI Taxonomy" id="3469"/>
    <lineage>
        <taxon>Eukaryota</taxon>
        <taxon>Viridiplantae</taxon>
        <taxon>Streptophyta</taxon>
        <taxon>Embryophyta</taxon>
        <taxon>Tracheophyta</taxon>
        <taxon>Spermatophyta</taxon>
        <taxon>Magnoliopsida</taxon>
        <taxon>Ranunculales</taxon>
        <taxon>Papaveraceae</taxon>
        <taxon>Papaveroideae</taxon>
        <taxon>Papaver</taxon>
    </lineage>
</organism>
<evidence type="ECO:0000256" key="1">
    <source>
        <dbReference type="ARBA" id="ARBA00000677"/>
    </source>
</evidence>
<dbReference type="Gene3D" id="2.10.109.10">
    <property type="entry name" value="Umud Fragment, subunit A"/>
    <property type="match status" value="1"/>
</dbReference>
<dbReference type="GO" id="GO:0009535">
    <property type="term" value="C:chloroplast thylakoid membrane"/>
    <property type="evidence" value="ECO:0007669"/>
    <property type="project" value="TreeGrafter"/>
</dbReference>
<evidence type="ECO:0000256" key="5">
    <source>
        <dbReference type="ARBA" id="ARBA00013208"/>
    </source>
</evidence>
<keyword evidence="10" id="KW-0472">Membrane</keyword>
<dbReference type="FunFam" id="2.10.109.10:FF:000012">
    <property type="entry name" value="Peptidase/ serine-type peptidase"/>
    <property type="match status" value="1"/>
</dbReference>
<evidence type="ECO:0000256" key="9">
    <source>
        <dbReference type="ARBA" id="ARBA00022946"/>
    </source>
</evidence>
<evidence type="ECO:0000256" key="3">
    <source>
        <dbReference type="ARBA" id="ARBA00004370"/>
    </source>
</evidence>
<evidence type="ECO:0000313" key="13">
    <source>
        <dbReference type="EMBL" id="RZC45276.1"/>
    </source>
</evidence>
<gene>
    <name evidence="13" type="ORF">C5167_038223</name>
</gene>
<dbReference type="InterPro" id="IPR019758">
    <property type="entry name" value="Pept_S26A_signal_pept_1_CS"/>
</dbReference>
<evidence type="ECO:0000256" key="10">
    <source>
        <dbReference type="ARBA" id="ARBA00023136"/>
    </source>
</evidence>
<dbReference type="PRINTS" id="PR00727">
    <property type="entry name" value="LEADERPTASE"/>
</dbReference>
<dbReference type="GO" id="GO:0004252">
    <property type="term" value="F:serine-type endopeptidase activity"/>
    <property type="evidence" value="ECO:0007669"/>
    <property type="project" value="InterPro"/>
</dbReference>
<comment type="catalytic activity">
    <reaction evidence="1">
        <text>Cleavage of hydrophobic, N-terminal signal or leader sequences from secreted and periplasmic proteins.</text>
        <dbReference type="EC" id="3.4.21.89"/>
    </reaction>
</comment>
<evidence type="ECO:0000259" key="12">
    <source>
        <dbReference type="Pfam" id="PF10502"/>
    </source>
</evidence>
<dbReference type="STRING" id="3469.A0A4Y7IB58"/>
<dbReference type="CDD" id="cd06530">
    <property type="entry name" value="S26_SPase_I"/>
    <property type="match status" value="1"/>
</dbReference>
<dbReference type="InterPro" id="IPR036286">
    <property type="entry name" value="LexA/Signal_pep-like_sf"/>
</dbReference>
<dbReference type="InterPro" id="IPR000223">
    <property type="entry name" value="Pept_S26A_signal_pept_1"/>
</dbReference>
<dbReference type="Gramene" id="RZC45276">
    <property type="protein sequence ID" value="RZC45276"/>
    <property type="gene ID" value="C5167_038223"/>
</dbReference>
<feature type="active site" evidence="11">
    <location>
        <position position="267"/>
    </location>
</feature>
<reference evidence="13 14" key="1">
    <citation type="journal article" date="2018" name="Science">
        <title>The opium poppy genome and morphinan production.</title>
        <authorList>
            <person name="Guo L."/>
            <person name="Winzer T."/>
            <person name="Yang X."/>
            <person name="Li Y."/>
            <person name="Ning Z."/>
            <person name="He Z."/>
            <person name="Teodor R."/>
            <person name="Lu Y."/>
            <person name="Bowser T.A."/>
            <person name="Graham I.A."/>
            <person name="Ye K."/>
        </authorList>
    </citation>
    <scope>NUCLEOTIDE SEQUENCE [LARGE SCALE GENOMIC DNA]</scope>
    <source>
        <strain evidence="14">cv. HN1</strain>
        <tissue evidence="13">Leaves</tissue>
    </source>
</reference>
<name>A0A4Y7IB58_PAPSO</name>
<keyword evidence="14" id="KW-1185">Reference proteome</keyword>
<proteinExistence type="inferred from homology"/>
<comment type="similarity">
    <text evidence="4">Belongs to the peptidase S26 family.</text>
</comment>
<dbReference type="GO" id="GO:0006465">
    <property type="term" value="P:signal peptide processing"/>
    <property type="evidence" value="ECO:0007669"/>
    <property type="project" value="InterPro"/>
</dbReference>
<keyword evidence="6" id="KW-0150">Chloroplast</keyword>
<dbReference type="AlphaFoldDB" id="A0A4Y7IB58"/>
<sequence>MAIKGTISYSRYYFTQRAGVVRSIQDYREQSKAPLVQSPIPETSVEKFHNDISKFGSRNWSRASTSSYSTAATNVFGGNSNSCILSSLFTIMKLSSSGGSIGLKDLGVSTSGVVLGLKATSFLPFFQVTRWLPCNEFLPGSVSNVVDKRVNVSRGGDTESSVEISKVNYRNDVAQNNWCSKLGKFWANDAKAVATALTVSFLFKSSLAEPRSIPSRSMYPTLAVGDRILAEKVSYIFRKPNIADIVVFKAPRILQEIGYSSADMFIKRIVATAGDYVEVHNGKLLVNGVVQREDFVLEPLEYEMAPVLVPEGYVFVMGDNRNNSFDSHNWGPLPIKDIVGRSAIRYWSPPNMSNNICEPLQDQTAVCLS</sequence>
<dbReference type="Proteomes" id="UP000316621">
    <property type="component" value="Chromosome 1"/>
</dbReference>
<dbReference type="NCBIfam" id="TIGR02227">
    <property type="entry name" value="sigpep_I_bact"/>
    <property type="match status" value="1"/>
</dbReference>
<keyword evidence="8" id="KW-0378">Hydrolase</keyword>
<keyword evidence="7" id="KW-0934">Plastid</keyword>
<accession>A0A4Y7IB58</accession>
<feature type="domain" description="Peptidase S26" evidence="12">
    <location>
        <begin position="190"/>
        <end position="347"/>
    </location>
</feature>
<protein>
    <recommendedName>
        <fullName evidence="5">signal peptidase I</fullName>
        <ecNumber evidence="5">3.4.21.89</ecNumber>
    </recommendedName>
</protein>
<evidence type="ECO:0000256" key="6">
    <source>
        <dbReference type="ARBA" id="ARBA00022528"/>
    </source>
</evidence>